<evidence type="ECO:0000313" key="1">
    <source>
        <dbReference type="EMBL" id="KAF7142127.1"/>
    </source>
</evidence>
<evidence type="ECO:0000313" key="2">
    <source>
        <dbReference type="Proteomes" id="UP000626092"/>
    </source>
</evidence>
<comment type="caution">
    <text evidence="1">The sequence shown here is derived from an EMBL/GenBank/DDBJ whole genome shotgun (WGS) entry which is preliminary data.</text>
</comment>
<gene>
    <name evidence="1" type="ORF">RHSIM_Rhsim06G0060400</name>
</gene>
<organism evidence="1 2">
    <name type="scientific">Rhododendron simsii</name>
    <name type="common">Sims's rhododendron</name>
    <dbReference type="NCBI Taxonomy" id="118357"/>
    <lineage>
        <taxon>Eukaryota</taxon>
        <taxon>Viridiplantae</taxon>
        <taxon>Streptophyta</taxon>
        <taxon>Embryophyta</taxon>
        <taxon>Tracheophyta</taxon>
        <taxon>Spermatophyta</taxon>
        <taxon>Magnoliopsida</taxon>
        <taxon>eudicotyledons</taxon>
        <taxon>Gunneridae</taxon>
        <taxon>Pentapetalae</taxon>
        <taxon>asterids</taxon>
        <taxon>Ericales</taxon>
        <taxon>Ericaceae</taxon>
        <taxon>Ericoideae</taxon>
        <taxon>Rhodoreae</taxon>
        <taxon>Rhododendron</taxon>
    </lineage>
</organism>
<reference evidence="1" key="1">
    <citation type="submission" date="2019-11" db="EMBL/GenBank/DDBJ databases">
        <authorList>
            <person name="Liu Y."/>
            <person name="Hou J."/>
            <person name="Li T.-Q."/>
            <person name="Guan C.-H."/>
            <person name="Wu X."/>
            <person name="Wu H.-Z."/>
            <person name="Ling F."/>
            <person name="Zhang R."/>
            <person name="Shi X.-G."/>
            <person name="Ren J.-P."/>
            <person name="Chen E.-F."/>
            <person name="Sun J.-M."/>
        </authorList>
    </citation>
    <scope>NUCLEOTIDE SEQUENCE</scope>
    <source>
        <strain evidence="1">Adult_tree_wgs_1</strain>
        <tissue evidence="1">Leaves</tissue>
    </source>
</reference>
<dbReference type="Proteomes" id="UP000626092">
    <property type="component" value="Unassembled WGS sequence"/>
</dbReference>
<sequence length="189" mass="21758">MKNQFCRIDFIRKFVGMDFVRVVDPFAKGLSVLWKKDLKVSFVDLGYIGYPFTWVNRHMGDGIIKERLDRVLVPTEWRAWWATDPESRKVIQKGWSGKLEALRCIRITGVHKENGDSCEDQGEEAAEFVAYFQKLFQSEGSSEFEEILNAIESSVTANMNHTLTQSFSNQEIKQALINMDPSKLKSPRS</sequence>
<proteinExistence type="predicted"/>
<protein>
    <submittedName>
        <fullName evidence="1">Uncharacterized protein</fullName>
    </submittedName>
</protein>
<name>A0A834LNF6_RHOSS</name>
<dbReference type="AlphaFoldDB" id="A0A834LNF6"/>
<accession>A0A834LNF6</accession>
<keyword evidence="2" id="KW-1185">Reference proteome</keyword>
<dbReference type="EMBL" id="WJXA01000006">
    <property type="protein sequence ID" value="KAF7142127.1"/>
    <property type="molecule type" value="Genomic_DNA"/>
</dbReference>